<dbReference type="EMBL" id="PKPP01003091">
    <property type="protein sequence ID" value="PWA71381.1"/>
    <property type="molecule type" value="Genomic_DNA"/>
</dbReference>
<gene>
    <name evidence="1" type="ORF">CTI12_AA281300</name>
</gene>
<organism evidence="1 2">
    <name type="scientific">Artemisia annua</name>
    <name type="common">Sweet wormwood</name>
    <dbReference type="NCBI Taxonomy" id="35608"/>
    <lineage>
        <taxon>Eukaryota</taxon>
        <taxon>Viridiplantae</taxon>
        <taxon>Streptophyta</taxon>
        <taxon>Embryophyta</taxon>
        <taxon>Tracheophyta</taxon>
        <taxon>Spermatophyta</taxon>
        <taxon>Magnoliopsida</taxon>
        <taxon>eudicotyledons</taxon>
        <taxon>Gunneridae</taxon>
        <taxon>Pentapetalae</taxon>
        <taxon>asterids</taxon>
        <taxon>campanulids</taxon>
        <taxon>Asterales</taxon>
        <taxon>Asteraceae</taxon>
        <taxon>Asteroideae</taxon>
        <taxon>Anthemideae</taxon>
        <taxon>Artemisiinae</taxon>
        <taxon>Artemisia</taxon>
    </lineage>
</organism>
<accession>A0A2U1ND31</accession>
<evidence type="ECO:0000313" key="1">
    <source>
        <dbReference type="EMBL" id="PWA71381.1"/>
    </source>
</evidence>
<keyword evidence="2" id="KW-1185">Reference proteome</keyword>
<protein>
    <submittedName>
        <fullName evidence="1">Vacuolar protein sorting-associated protein 13</fullName>
    </submittedName>
</protein>
<reference evidence="1 2" key="1">
    <citation type="journal article" date="2018" name="Mol. Plant">
        <title>The genome of Artemisia annua provides insight into the evolution of Asteraceae family and artemisinin biosynthesis.</title>
        <authorList>
            <person name="Shen Q."/>
            <person name="Zhang L."/>
            <person name="Liao Z."/>
            <person name="Wang S."/>
            <person name="Yan T."/>
            <person name="Shi P."/>
            <person name="Liu M."/>
            <person name="Fu X."/>
            <person name="Pan Q."/>
            <person name="Wang Y."/>
            <person name="Lv Z."/>
            <person name="Lu X."/>
            <person name="Zhang F."/>
            <person name="Jiang W."/>
            <person name="Ma Y."/>
            <person name="Chen M."/>
            <person name="Hao X."/>
            <person name="Li L."/>
            <person name="Tang Y."/>
            <person name="Lv G."/>
            <person name="Zhou Y."/>
            <person name="Sun X."/>
            <person name="Brodelius P.E."/>
            <person name="Rose J.K.C."/>
            <person name="Tang K."/>
        </authorList>
    </citation>
    <scope>NUCLEOTIDE SEQUENCE [LARGE SCALE GENOMIC DNA]</scope>
    <source>
        <strain evidence="2">cv. Huhao1</strain>
        <tissue evidence="1">Leaf</tissue>
    </source>
</reference>
<dbReference type="Proteomes" id="UP000245207">
    <property type="component" value="Unassembled WGS sequence"/>
</dbReference>
<evidence type="ECO:0000313" key="2">
    <source>
        <dbReference type="Proteomes" id="UP000245207"/>
    </source>
</evidence>
<proteinExistence type="predicted"/>
<dbReference type="OrthoDB" id="428159at2759"/>
<dbReference type="AlphaFoldDB" id="A0A2U1ND31"/>
<sequence length="86" mass="10279">MEMVNVGYEVYADGLTRVLRISECNDSRKWIKYYILVQKLQLESPVEISISLNVPSRRRMKVMDKPHLFDLSWKEDKGSWRNARFN</sequence>
<comment type="caution">
    <text evidence="1">The sequence shown here is derived from an EMBL/GenBank/DDBJ whole genome shotgun (WGS) entry which is preliminary data.</text>
</comment>
<name>A0A2U1ND31_ARTAN</name>